<keyword evidence="1" id="KW-0614">Plasmid</keyword>
<evidence type="ECO:0000313" key="2">
    <source>
        <dbReference type="Proteomes" id="UP000829494"/>
    </source>
</evidence>
<proteinExistence type="predicted"/>
<protein>
    <recommendedName>
        <fullName evidence="3">HNH endonuclease</fullName>
    </recommendedName>
</protein>
<reference evidence="1 2" key="1">
    <citation type="submission" date="2022-03" db="EMBL/GenBank/DDBJ databases">
        <title>Complete genome of Streptomyces rimosus ssp. rimosus R7 (=ATCC 10970).</title>
        <authorList>
            <person name="Beganovic S."/>
            <person name="Ruckert C."/>
            <person name="Busche T."/>
            <person name="Kalinowski J."/>
            <person name="Wittmann C."/>
        </authorList>
    </citation>
    <scope>NUCLEOTIDE SEQUENCE [LARGE SCALE GENOMIC DNA]</scope>
    <source>
        <strain evidence="1 2">R7</strain>
        <plasmid evidence="1 2">pSRIMR7</plasmid>
    </source>
</reference>
<dbReference type="EMBL" id="CP094299">
    <property type="protein sequence ID" value="UNZ08699.1"/>
    <property type="molecule type" value="Genomic_DNA"/>
</dbReference>
<name>A0ABY3ZEU3_STRRM</name>
<evidence type="ECO:0008006" key="3">
    <source>
        <dbReference type="Google" id="ProtNLM"/>
    </source>
</evidence>
<keyword evidence="2" id="KW-1185">Reference proteome</keyword>
<geneLocation type="plasmid" evidence="1 2">
    <name>pSRIMR7</name>
</geneLocation>
<accession>A0ABY3ZEU3</accession>
<sequence>MTRARQAARILRGLATLRWTCWICGLHVDDYLTHCPIRH</sequence>
<organism evidence="1 2">
    <name type="scientific">Streptomyces rimosus subsp. rimosus</name>
    <dbReference type="NCBI Taxonomy" id="132474"/>
    <lineage>
        <taxon>Bacteria</taxon>
        <taxon>Bacillati</taxon>
        <taxon>Actinomycetota</taxon>
        <taxon>Actinomycetes</taxon>
        <taxon>Kitasatosporales</taxon>
        <taxon>Streptomycetaceae</taxon>
        <taxon>Streptomyces</taxon>
    </lineage>
</organism>
<evidence type="ECO:0000313" key="1">
    <source>
        <dbReference type="EMBL" id="UNZ08699.1"/>
    </source>
</evidence>
<gene>
    <name evidence="1" type="ORF">SRIMR7_41770</name>
</gene>
<dbReference type="Proteomes" id="UP000829494">
    <property type="component" value="Plasmid pSRIMR7"/>
</dbReference>